<dbReference type="STRING" id="159087.Daro_1960"/>
<dbReference type="AlphaFoldDB" id="Q47EM5"/>
<evidence type="ECO:0000313" key="1">
    <source>
        <dbReference type="EMBL" id="AAZ46706.1"/>
    </source>
</evidence>
<reference evidence="1" key="1">
    <citation type="submission" date="2005-08" db="EMBL/GenBank/DDBJ databases">
        <title>Complete sequence of Dechloromonas aromatica RCB.</title>
        <authorList>
            <person name="Salinero K.K."/>
            <person name="Copeland A."/>
            <person name="Lucas S."/>
            <person name="Lapidus A."/>
            <person name="Barry K."/>
            <person name="Detter J.C."/>
            <person name="Glavina T."/>
            <person name="Hammon N."/>
            <person name="Israni S."/>
            <person name="Pitluck S."/>
            <person name="Di Bartolo G."/>
            <person name="Trong S."/>
            <person name="Schmutz J."/>
            <person name="Larimer F."/>
            <person name="Land M."/>
            <person name="Ivanova N."/>
            <person name="Richardson P."/>
        </authorList>
    </citation>
    <scope>NUCLEOTIDE SEQUENCE</scope>
    <source>
        <strain evidence="1">RCB</strain>
    </source>
</reference>
<name>Q47EM5_DECAR</name>
<protein>
    <submittedName>
        <fullName evidence="1">Uncharacterized protein</fullName>
    </submittedName>
</protein>
<accession>Q47EM5</accession>
<dbReference type="eggNOG" id="ENOG50331SQ">
    <property type="taxonomic scope" value="Bacteria"/>
</dbReference>
<proteinExistence type="predicted"/>
<dbReference type="EMBL" id="CP000089">
    <property type="protein sequence ID" value="AAZ46706.1"/>
    <property type="molecule type" value="Genomic_DNA"/>
</dbReference>
<organism evidence="1">
    <name type="scientific">Dechloromonas aromatica (strain RCB)</name>
    <dbReference type="NCBI Taxonomy" id="159087"/>
    <lineage>
        <taxon>Bacteria</taxon>
        <taxon>Pseudomonadati</taxon>
        <taxon>Pseudomonadota</taxon>
        <taxon>Betaproteobacteria</taxon>
        <taxon>Rhodocyclales</taxon>
        <taxon>Azonexaceae</taxon>
        <taxon>Dechloromonas</taxon>
    </lineage>
</organism>
<dbReference type="KEGG" id="dar:Daro_1960"/>
<dbReference type="OrthoDB" id="8564334at2"/>
<sequence length="65" mass="7560">MTYEEHLDEVTTLIFEKYDVTEQKAIKMVMRAQADDFFSGHDDDASICTLDRAHLDAKAVFNKYK</sequence>
<dbReference type="HOGENOM" id="CLU_190658_0_0_4"/>
<gene>
    <name evidence="1" type="ordered locus">Daro_1960</name>
</gene>